<evidence type="ECO:0000313" key="1">
    <source>
        <dbReference type="EMBL" id="KZT33563.1"/>
    </source>
</evidence>
<accession>A0A165YSN4</accession>
<dbReference type="Proteomes" id="UP000076798">
    <property type="component" value="Unassembled WGS sequence"/>
</dbReference>
<name>A0A165YSN4_9AGAM</name>
<organism evidence="1 2">
    <name type="scientific">Sistotremastrum suecicum HHB10207 ss-3</name>
    <dbReference type="NCBI Taxonomy" id="1314776"/>
    <lineage>
        <taxon>Eukaryota</taxon>
        <taxon>Fungi</taxon>
        <taxon>Dikarya</taxon>
        <taxon>Basidiomycota</taxon>
        <taxon>Agaricomycotina</taxon>
        <taxon>Agaricomycetes</taxon>
        <taxon>Sistotremastrales</taxon>
        <taxon>Sistotremastraceae</taxon>
        <taxon>Sistotremastrum</taxon>
    </lineage>
</organism>
<proteinExistence type="predicted"/>
<reference evidence="1 2" key="1">
    <citation type="journal article" date="2016" name="Mol. Biol. Evol.">
        <title>Comparative Genomics of Early-Diverging Mushroom-Forming Fungi Provides Insights into the Origins of Lignocellulose Decay Capabilities.</title>
        <authorList>
            <person name="Nagy L.G."/>
            <person name="Riley R."/>
            <person name="Tritt A."/>
            <person name="Adam C."/>
            <person name="Daum C."/>
            <person name="Floudas D."/>
            <person name="Sun H."/>
            <person name="Yadav J.S."/>
            <person name="Pangilinan J."/>
            <person name="Larsson K.H."/>
            <person name="Matsuura K."/>
            <person name="Barry K."/>
            <person name="Labutti K."/>
            <person name="Kuo R."/>
            <person name="Ohm R.A."/>
            <person name="Bhattacharya S.S."/>
            <person name="Shirouzu T."/>
            <person name="Yoshinaga Y."/>
            <person name="Martin F.M."/>
            <person name="Grigoriev I.V."/>
            <person name="Hibbett D.S."/>
        </authorList>
    </citation>
    <scope>NUCLEOTIDE SEQUENCE [LARGE SCALE GENOMIC DNA]</scope>
    <source>
        <strain evidence="1 2">HHB10207 ss-3</strain>
    </source>
</reference>
<sequence>MQSVQYIQDPPLFWTQPPAVTRVEYAKIKLIQEISEKARRDCVQRHSERVKSRAAPSRIRAGPPKVVKQSPVIVDQFSFLGYRATIFSTGPDLFCVQFMNIKTGKPALESPDKLLPFQAFRTTVYETGTLWIPCWSESSKFETTDMRTVYYTYDAYNQMIFVDRVTRRCLARLGMKHEVQMSPSLDSDSQSSTDSFLES</sequence>
<gene>
    <name evidence="1" type="ORF">SISSUDRAFT_1036964</name>
</gene>
<evidence type="ECO:0000313" key="2">
    <source>
        <dbReference type="Proteomes" id="UP000076798"/>
    </source>
</evidence>
<keyword evidence="2" id="KW-1185">Reference proteome</keyword>
<dbReference type="EMBL" id="KV428233">
    <property type="protein sequence ID" value="KZT33563.1"/>
    <property type="molecule type" value="Genomic_DNA"/>
</dbReference>
<dbReference type="AlphaFoldDB" id="A0A165YSN4"/>
<protein>
    <submittedName>
        <fullName evidence="1">Uncharacterized protein</fullName>
    </submittedName>
</protein>